<reference evidence="6" key="1">
    <citation type="submission" date="2017-02" db="UniProtKB">
        <authorList>
            <consortium name="WormBaseParasite"/>
        </authorList>
    </citation>
    <scope>IDENTIFICATION</scope>
</reference>
<dbReference type="OrthoDB" id="5860659at2759"/>
<sequence length="170" mass="19823">MIGFVQNGLSAVEVVICIMALILAFLVIIIIFNFCTQCCYRNTDLTKYDKNSLVDKEYYEEICALLRRYKQMEDSRSNKLPDSRLKNEIYDIGDESEYHTSEFPSKTNPESQLFELKEELEQHKIDHGIKIRNYNEAPAERRRTWGGLEDDSQFEPVELPNKVNEGVQTT</sequence>
<evidence type="ECO:0000256" key="1">
    <source>
        <dbReference type="SAM" id="MobiDB-lite"/>
    </source>
</evidence>
<keyword evidence="2" id="KW-0472">Membrane</keyword>
<evidence type="ECO:0000256" key="2">
    <source>
        <dbReference type="SAM" id="Phobius"/>
    </source>
</evidence>
<protein>
    <submittedName>
        <fullName evidence="6">Phosphoprotein</fullName>
    </submittedName>
</protein>
<dbReference type="Proteomes" id="UP000038040">
    <property type="component" value="Unplaced"/>
</dbReference>
<evidence type="ECO:0000313" key="4">
    <source>
        <dbReference type="Proteomes" id="UP000038040"/>
    </source>
</evidence>
<reference evidence="3 5" key="2">
    <citation type="submission" date="2018-11" db="EMBL/GenBank/DDBJ databases">
        <authorList>
            <consortium name="Pathogen Informatics"/>
        </authorList>
    </citation>
    <scope>NUCLEOTIDE SEQUENCE [LARGE SCALE GENOMIC DNA]</scope>
</reference>
<dbReference type="AlphaFoldDB" id="A0A0N4U0S8"/>
<organism evidence="4 6">
    <name type="scientific">Dracunculus medinensis</name>
    <name type="common">Guinea worm</name>
    <dbReference type="NCBI Taxonomy" id="318479"/>
    <lineage>
        <taxon>Eukaryota</taxon>
        <taxon>Metazoa</taxon>
        <taxon>Ecdysozoa</taxon>
        <taxon>Nematoda</taxon>
        <taxon>Chromadorea</taxon>
        <taxon>Rhabditida</taxon>
        <taxon>Spirurina</taxon>
        <taxon>Dracunculoidea</taxon>
        <taxon>Dracunculidae</taxon>
        <taxon>Dracunculus</taxon>
    </lineage>
</organism>
<dbReference type="Proteomes" id="UP000274756">
    <property type="component" value="Unassembled WGS sequence"/>
</dbReference>
<dbReference type="EMBL" id="UYYG01001150">
    <property type="protein sequence ID" value="VDN54556.1"/>
    <property type="molecule type" value="Genomic_DNA"/>
</dbReference>
<name>A0A0N4U0S8_DRAME</name>
<evidence type="ECO:0000313" key="3">
    <source>
        <dbReference type="EMBL" id="VDN54556.1"/>
    </source>
</evidence>
<keyword evidence="2" id="KW-1133">Transmembrane helix</keyword>
<feature type="region of interest" description="Disordered" evidence="1">
    <location>
        <begin position="142"/>
        <end position="170"/>
    </location>
</feature>
<gene>
    <name evidence="3" type="ORF">DME_LOCUS4529</name>
</gene>
<evidence type="ECO:0000313" key="5">
    <source>
        <dbReference type="Proteomes" id="UP000274756"/>
    </source>
</evidence>
<keyword evidence="5" id="KW-1185">Reference proteome</keyword>
<evidence type="ECO:0000313" key="6">
    <source>
        <dbReference type="WBParaSite" id="DME_0000016901-mRNA-1"/>
    </source>
</evidence>
<proteinExistence type="predicted"/>
<keyword evidence="2" id="KW-0812">Transmembrane</keyword>
<accession>A0A0N4U0S8</accession>
<feature type="transmembrane region" description="Helical" evidence="2">
    <location>
        <begin position="12"/>
        <end position="34"/>
    </location>
</feature>
<dbReference type="WBParaSite" id="DME_0000016901-mRNA-1">
    <property type="protein sequence ID" value="DME_0000016901-mRNA-1"/>
    <property type="gene ID" value="DME_0000016901"/>
</dbReference>